<evidence type="ECO:0000259" key="10">
    <source>
        <dbReference type="Pfam" id="PF00768"/>
    </source>
</evidence>
<dbReference type="Proteomes" id="UP000297776">
    <property type="component" value="Unassembled WGS sequence"/>
</dbReference>
<dbReference type="RefSeq" id="WP_134380202.1">
    <property type="nucleotide sequence ID" value="NZ_SORX01000002.1"/>
</dbReference>
<feature type="active site" evidence="7">
    <location>
        <position position="111"/>
    </location>
</feature>
<evidence type="ECO:0000256" key="5">
    <source>
        <dbReference type="ARBA" id="ARBA00022984"/>
    </source>
</evidence>
<dbReference type="GO" id="GO:0009002">
    <property type="term" value="F:serine-type D-Ala-D-Ala carboxypeptidase activity"/>
    <property type="evidence" value="ECO:0007669"/>
    <property type="project" value="InterPro"/>
</dbReference>
<keyword evidence="11" id="KW-0121">Carboxypeptidase</keyword>
<dbReference type="GO" id="GO:0008360">
    <property type="term" value="P:regulation of cell shape"/>
    <property type="evidence" value="ECO:0007669"/>
    <property type="project" value="UniProtKB-KW"/>
</dbReference>
<keyword evidence="4" id="KW-0133">Cell shape</keyword>
<keyword evidence="5" id="KW-0573">Peptidoglycan synthesis</keyword>
<keyword evidence="3" id="KW-0378">Hydrolase</keyword>
<evidence type="ECO:0000256" key="8">
    <source>
        <dbReference type="PIRSR" id="PIRSR618044-2"/>
    </source>
</evidence>
<dbReference type="InterPro" id="IPR012338">
    <property type="entry name" value="Beta-lactam/transpept-like"/>
</dbReference>
<evidence type="ECO:0000256" key="9">
    <source>
        <dbReference type="RuleBase" id="RU004016"/>
    </source>
</evidence>
<evidence type="ECO:0000256" key="4">
    <source>
        <dbReference type="ARBA" id="ARBA00022960"/>
    </source>
</evidence>
<feature type="domain" description="Peptidase S11 D-alanyl-D-alanine carboxypeptidase A N-terminal" evidence="10">
    <location>
        <begin position="25"/>
        <end position="246"/>
    </location>
</feature>
<feature type="active site" description="Acyl-ester intermediate" evidence="7">
    <location>
        <position position="56"/>
    </location>
</feature>
<dbReference type="EMBL" id="SORX01000002">
    <property type="protein sequence ID" value="TFE03125.1"/>
    <property type="molecule type" value="Genomic_DNA"/>
</dbReference>
<dbReference type="SUPFAM" id="SSF56601">
    <property type="entry name" value="beta-lactamase/transpeptidase-like"/>
    <property type="match status" value="1"/>
</dbReference>
<dbReference type="Gene3D" id="3.40.710.10">
    <property type="entry name" value="DD-peptidase/beta-lactamase superfamily"/>
    <property type="match status" value="1"/>
</dbReference>
<keyword evidence="12" id="KW-1185">Reference proteome</keyword>
<dbReference type="InterPro" id="IPR018044">
    <property type="entry name" value="Peptidase_S11"/>
</dbReference>
<dbReference type="GO" id="GO:0006508">
    <property type="term" value="P:proteolysis"/>
    <property type="evidence" value="ECO:0007669"/>
    <property type="project" value="InterPro"/>
</dbReference>
<evidence type="ECO:0000256" key="1">
    <source>
        <dbReference type="ARBA" id="ARBA00007164"/>
    </source>
</evidence>
<keyword evidence="6" id="KW-0961">Cell wall biogenesis/degradation</keyword>
<proteinExistence type="inferred from homology"/>
<keyword evidence="11" id="KW-0645">Protease</keyword>
<dbReference type="InterPro" id="IPR001967">
    <property type="entry name" value="Peptidase_S11_N"/>
</dbReference>
<dbReference type="Pfam" id="PF00768">
    <property type="entry name" value="Peptidase_S11"/>
    <property type="match status" value="1"/>
</dbReference>
<dbReference type="AlphaFoldDB" id="A0A4Y8LKM3"/>
<dbReference type="GO" id="GO:0009252">
    <property type="term" value="P:peptidoglycan biosynthetic process"/>
    <property type="evidence" value="ECO:0007669"/>
    <property type="project" value="UniProtKB-KW"/>
</dbReference>
<evidence type="ECO:0000256" key="7">
    <source>
        <dbReference type="PIRSR" id="PIRSR618044-1"/>
    </source>
</evidence>
<dbReference type="PANTHER" id="PTHR21581:SF33">
    <property type="entry name" value="D-ALANYL-D-ALANINE CARBOXYPEPTIDASE DACB"/>
    <property type="match status" value="1"/>
</dbReference>
<comment type="caution">
    <text evidence="11">The sequence shown here is derived from an EMBL/GenBank/DDBJ whole genome shotgun (WGS) entry which is preliminary data.</text>
</comment>
<evidence type="ECO:0000313" key="12">
    <source>
        <dbReference type="Proteomes" id="UP000297776"/>
    </source>
</evidence>
<keyword evidence="2" id="KW-0732">Signal</keyword>
<gene>
    <name evidence="11" type="ORF">E2626_04745</name>
</gene>
<reference evidence="11 12" key="1">
    <citation type="submission" date="2019-03" db="EMBL/GenBank/DDBJ databases">
        <authorList>
            <person name="Yang Y."/>
        </authorList>
    </citation>
    <scope>NUCLEOTIDE SEQUENCE [LARGE SCALE GENOMIC DNA]</scope>
    <source>
        <strain evidence="11 12">ASL-1</strain>
    </source>
</reference>
<dbReference type="OrthoDB" id="9791132at2"/>
<feature type="binding site" evidence="8">
    <location>
        <position position="217"/>
    </location>
    <ligand>
        <name>substrate</name>
    </ligand>
</feature>
<evidence type="ECO:0000256" key="3">
    <source>
        <dbReference type="ARBA" id="ARBA00022801"/>
    </source>
</evidence>
<evidence type="ECO:0000313" key="11">
    <source>
        <dbReference type="EMBL" id="TFE03125.1"/>
    </source>
</evidence>
<dbReference type="PRINTS" id="PR00725">
    <property type="entry name" value="DADACBPTASE1"/>
</dbReference>
<organism evidence="11 12">
    <name type="scientific">Jeotgalibacillus salarius</name>
    <dbReference type="NCBI Taxonomy" id="546023"/>
    <lineage>
        <taxon>Bacteria</taxon>
        <taxon>Bacillati</taxon>
        <taxon>Bacillota</taxon>
        <taxon>Bacilli</taxon>
        <taxon>Bacillales</taxon>
        <taxon>Caryophanaceae</taxon>
        <taxon>Jeotgalibacillus</taxon>
    </lineage>
</organism>
<dbReference type="PANTHER" id="PTHR21581">
    <property type="entry name" value="D-ALANYL-D-ALANINE CARBOXYPEPTIDASE"/>
    <property type="match status" value="1"/>
</dbReference>
<dbReference type="GO" id="GO:0071555">
    <property type="term" value="P:cell wall organization"/>
    <property type="evidence" value="ECO:0007669"/>
    <property type="project" value="UniProtKB-KW"/>
</dbReference>
<accession>A0A4Y8LKM3</accession>
<name>A0A4Y8LKM3_9BACL</name>
<feature type="active site" description="Proton acceptor" evidence="7">
    <location>
        <position position="59"/>
    </location>
</feature>
<comment type="similarity">
    <text evidence="1 9">Belongs to the peptidase S11 family.</text>
</comment>
<evidence type="ECO:0000256" key="2">
    <source>
        <dbReference type="ARBA" id="ARBA00022729"/>
    </source>
</evidence>
<sequence>MVVLIKKLLIVVLLFFIVYKPAYAIDVSAESAILIEAESGRVIFGKNENEKMKIASITKIMTAHLALTHGKLSDKVKISNEASSTEGSSIYLKAGDTITLEDLLYGLLLRSGNDAAVAIAEHISGSVEKFAKLMNKEAAHINMTQTHFSNPHGLDTDDEHYSTALDMALLTQYAIQNKKFREIFSSKTYTSSMENAYPWSNKHRLVTGLYPHANGGKTGYTKKAGRTLVTTAKKENLTFIAVTINGPDDWNDHISLFENGFNHYHLYEIVSRGPLPHIPGLPSNIQYISEEEIKYPLTDEERQKIVHEIVPGTDPRLKVYIQDEMISNHALKKVTYEPPSFYENLIRKMKELFEW</sequence>
<protein>
    <submittedName>
        <fullName evidence="11">D-alanyl-D-alanine carboxypeptidase</fullName>
    </submittedName>
</protein>
<evidence type="ECO:0000256" key="6">
    <source>
        <dbReference type="ARBA" id="ARBA00023316"/>
    </source>
</evidence>